<gene>
    <name evidence="1" type="ORF">HPB50_005731</name>
</gene>
<accession>A0ACB7RUJ2</accession>
<reference evidence="1" key="1">
    <citation type="submission" date="2020-05" db="EMBL/GenBank/DDBJ databases">
        <title>Large-scale comparative analyses of tick genomes elucidate their genetic diversity and vector capacities.</title>
        <authorList>
            <person name="Jia N."/>
            <person name="Wang J."/>
            <person name="Shi W."/>
            <person name="Du L."/>
            <person name="Sun Y."/>
            <person name="Zhan W."/>
            <person name="Jiang J."/>
            <person name="Wang Q."/>
            <person name="Zhang B."/>
            <person name="Ji P."/>
            <person name="Sakyi L.B."/>
            <person name="Cui X."/>
            <person name="Yuan T."/>
            <person name="Jiang B."/>
            <person name="Yang W."/>
            <person name="Lam T.T.-Y."/>
            <person name="Chang Q."/>
            <person name="Ding S."/>
            <person name="Wang X."/>
            <person name="Zhu J."/>
            <person name="Ruan X."/>
            <person name="Zhao L."/>
            <person name="Wei J."/>
            <person name="Que T."/>
            <person name="Du C."/>
            <person name="Cheng J."/>
            <person name="Dai P."/>
            <person name="Han X."/>
            <person name="Huang E."/>
            <person name="Gao Y."/>
            <person name="Liu J."/>
            <person name="Shao H."/>
            <person name="Ye R."/>
            <person name="Li L."/>
            <person name="Wei W."/>
            <person name="Wang X."/>
            <person name="Wang C."/>
            <person name="Yang T."/>
            <person name="Huo Q."/>
            <person name="Li W."/>
            <person name="Guo W."/>
            <person name="Chen H."/>
            <person name="Zhou L."/>
            <person name="Ni X."/>
            <person name="Tian J."/>
            <person name="Zhou Y."/>
            <person name="Sheng Y."/>
            <person name="Liu T."/>
            <person name="Pan Y."/>
            <person name="Xia L."/>
            <person name="Li J."/>
            <person name="Zhao F."/>
            <person name="Cao W."/>
        </authorList>
    </citation>
    <scope>NUCLEOTIDE SEQUENCE</scope>
    <source>
        <strain evidence="1">Hyas-2018</strain>
    </source>
</reference>
<evidence type="ECO:0000313" key="1">
    <source>
        <dbReference type="EMBL" id="KAH6925482.1"/>
    </source>
</evidence>
<proteinExistence type="predicted"/>
<dbReference type="EMBL" id="CM023487">
    <property type="protein sequence ID" value="KAH6925482.1"/>
    <property type="molecule type" value="Genomic_DNA"/>
</dbReference>
<dbReference type="Proteomes" id="UP000821845">
    <property type="component" value="Chromosome 7"/>
</dbReference>
<evidence type="ECO:0000313" key="2">
    <source>
        <dbReference type="Proteomes" id="UP000821845"/>
    </source>
</evidence>
<name>A0ACB7RUJ2_HYAAI</name>
<sequence length="146" mass="16081">MDESSKCCEKKERLPNTMGVEGRKPPRRPTTYGSVEFVRTMMEVADNPLPSTSEQAPDMRAGGDCKDIELQGGLTQDNDSIVWDPKPCNCVADGPKCRECLSSEKGAIKVQMESWSVEKTVVFGIILGAFCIWAVVFGICLNVFKL</sequence>
<organism evidence="1 2">
    <name type="scientific">Hyalomma asiaticum</name>
    <name type="common">Tick</name>
    <dbReference type="NCBI Taxonomy" id="266040"/>
    <lineage>
        <taxon>Eukaryota</taxon>
        <taxon>Metazoa</taxon>
        <taxon>Ecdysozoa</taxon>
        <taxon>Arthropoda</taxon>
        <taxon>Chelicerata</taxon>
        <taxon>Arachnida</taxon>
        <taxon>Acari</taxon>
        <taxon>Parasitiformes</taxon>
        <taxon>Ixodida</taxon>
        <taxon>Ixodoidea</taxon>
        <taxon>Ixodidae</taxon>
        <taxon>Hyalomminae</taxon>
        <taxon>Hyalomma</taxon>
    </lineage>
</organism>
<comment type="caution">
    <text evidence="1">The sequence shown here is derived from an EMBL/GenBank/DDBJ whole genome shotgun (WGS) entry which is preliminary data.</text>
</comment>
<protein>
    <submittedName>
        <fullName evidence="1">Uncharacterized protein</fullName>
    </submittedName>
</protein>
<keyword evidence="2" id="KW-1185">Reference proteome</keyword>